<feature type="compositionally biased region" description="Polar residues" evidence="1">
    <location>
        <begin position="77"/>
        <end position="89"/>
    </location>
</feature>
<dbReference type="InterPro" id="IPR013087">
    <property type="entry name" value="Znf_C2H2_type"/>
</dbReference>
<feature type="compositionally biased region" description="Acidic residues" evidence="1">
    <location>
        <begin position="255"/>
        <end position="266"/>
    </location>
</feature>
<dbReference type="EMBL" id="JAAFOW010001158">
    <property type="protein sequence ID" value="KAF5262035.1"/>
    <property type="molecule type" value="Genomic_DNA"/>
</dbReference>
<dbReference type="PROSITE" id="PS00028">
    <property type="entry name" value="ZINC_FINGER_C2H2_1"/>
    <property type="match status" value="1"/>
</dbReference>
<sequence>MYATSFPKPITERLGKAISRRRQYFKYRELHHDKLASGLELDDKDQMQSTVASSLPKKLNVNEPISLEEDVEDVSDTGRSQTSWATSAANPERRKIPPLPAEAENGPFECPFCFMMVSIASKNHWRKHVFSDLFPYICVELGCPAPDQDFQRRHKWADHVKKHHWKTWACKLGCDTIFDSSQDMKRHLAQKHSETAKLTHLDSLLTTCERPKPENEPTDCPLCNERQPSFKQYQQHVGRYQEDLALFALPHLPGEEDDKNEESDFESEGHEEVDSEGQDEFEKASSYITRLSNESEDEATGASELSPRYSRQGKCTVLSCQYHDDGWPTEEERDRHYSDKHSDPPAMYECMFKPCPYKSKREKNCKQHMEKAHGWTYIRTRKNDRRLPSISDMGLDMTIKQPRTPLDAHSADEPTDAPIRQGPDVEPEYSYSITESPEADILHLNHKKSLYTFEFPLHDIRDGKLRVSKIRELAAGMTYVPKSLRHLVELSCKETKLLIDGTPIRNYGISSGDTIKVESPQFREPDPMDSLSSNDLWLDDGHRTEGNMELEGKAERDKRRAEFSRELRQRAMMDSSSDQRPVPKTTSNLEIMETRLCFWISPTIYRGRPQGCKNLYTWC</sequence>
<feature type="compositionally biased region" description="Acidic residues" evidence="1">
    <location>
        <begin position="66"/>
        <end position="75"/>
    </location>
</feature>
<protein>
    <recommendedName>
        <fullName evidence="2">C2H2-type domain-containing protein</fullName>
    </recommendedName>
</protein>
<evidence type="ECO:0000259" key="2">
    <source>
        <dbReference type="PROSITE" id="PS00028"/>
    </source>
</evidence>
<dbReference type="InterPro" id="IPR058925">
    <property type="entry name" value="zf-C2H2_AcuF"/>
</dbReference>
<evidence type="ECO:0000313" key="4">
    <source>
        <dbReference type="Proteomes" id="UP000558688"/>
    </source>
</evidence>
<accession>A0A8H5AEY1</accession>
<feature type="domain" description="C2H2-type" evidence="2">
    <location>
        <begin position="170"/>
        <end position="192"/>
    </location>
</feature>
<feature type="region of interest" description="Disordered" evidence="1">
    <location>
        <begin position="404"/>
        <end position="429"/>
    </location>
</feature>
<comment type="caution">
    <text evidence="3">The sequence shown here is derived from an EMBL/GenBank/DDBJ whole genome shotgun (WGS) entry which is preliminary data.</text>
</comment>
<feature type="region of interest" description="Disordered" evidence="1">
    <location>
        <begin position="289"/>
        <end position="308"/>
    </location>
</feature>
<feature type="region of interest" description="Disordered" evidence="1">
    <location>
        <begin position="253"/>
        <end position="283"/>
    </location>
</feature>
<evidence type="ECO:0000313" key="3">
    <source>
        <dbReference type="EMBL" id="KAF5262035.1"/>
    </source>
</evidence>
<evidence type="ECO:0000256" key="1">
    <source>
        <dbReference type="SAM" id="MobiDB-lite"/>
    </source>
</evidence>
<dbReference type="Proteomes" id="UP000558688">
    <property type="component" value="Unassembled WGS sequence"/>
</dbReference>
<reference evidence="3" key="1">
    <citation type="submission" date="2020-02" db="EMBL/GenBank/DDBJ databases">
        <title>Identification and distribution of gene clusters putatively required for synthesis of sphingolipid metabolism inhibitors in phylogenetically diverse species of the filamentous fungus Fusarium.</title>
        <authorList>
            <person name="Kim H.-S."/>
            <person name="Busman M."/>
            <person name="Brown D.W."/>
            <person name="Divon H."/>
            <person name="Uhlig S."/>
            <person name="Proctor R.H."/>
        </authorList>
    </citation>
    <scope>NUCLEOTIDE SEQUENCE [LARGE SCALE GENOMIC DNA]</scope>
    <source>
        <strain evidence="3">NRRL 39464</strain>
    </source>
</reference>
<organism evidence="3 4">
    <name type="scientific">Fusarium oxysporum</name>
    <name type="common">Fusarium vascular wilt</name>
    <dbReference type="NCBI Taxonomy" id="5507"/>
    <lineage>
        <taxon>Eukaryota</taxon>
        <taxon>Fungi</taxon>
        <taxon>Dikarya</taxon>
        <taxon>Ascomycota</taxon>
        <taxon>Pezizomycotina</taxon>
        <taxon>Sordariomycetes</taxon>
        <taxon>Hypocreomycetidae</taxon>
        <taxon>Hypocreales</taxon>
        <taxon>Nectriaceae</taxon>
        <taxon>Fusarium</taxon>
        <taxon>Fusarium oxysporum species complex</taxon>
    </lineage>
</organism>
<dbReference type="Pfam" id="PF26082">
    <property type="entry name" value="zf-C2H2_AcuF"/>
    <property type="match status" value="1"/>
</dbReference>
<dbReference type="SMART" id="SM00355">
    <property type="entry name" value="ZnF_C2H2"/>
    <property type="match status" value="4"/>
</dbReference>
<name>A0A8H5AEY1_FUSOX</name>
<proteinExistence type="predicted"/>
<gene>
    <name evidence="3" type="ORF">FOXYS1_7251</name>
</gene>
<dbReference type="AlphaFoldDB" id="A0A8H5AEY1"/>
<dbReference type="PANTHER" id="PTHR35391:SF7">
    <property type="entry name" value="C2H2-TYPE DOMAIN-CONTAINING PROTEIN"/>
    <property type="match status" value="1"/>
</dbReference>
<feature type="region of interest" description="Disordered" evidence="1">
    <location>
        <begin position="66"/>
        <end position="95"/>
    </location>
</feature>
<dbReference type="PANTHER" id="PTHR35391">
    <property type="entry name" value="C2H2-TYPE DOMAIN-CONTAINING PROTEIN-RELATED"/>
    <property type="match status" value="1"/>
</dbReference>